<dbReference type="AlphaFoldDB" id="A0A645C0S9"/>
<reference evidence="2" key="1">
    <citation type="submission" date="2019-08" db="EMBL/GenBank/DDBJ databases">
        <authorList>
            <person name="Kucharzyk K."/>
            <person name="Murdoch R.W."/>
            <person name="Higgins S."/>
            <person name="Loffler F."/>
        </authorList>
    </citation>
    <scope>NUCLEOTIDE SEQUENCE</scope>
</reference>
<evidence type="ECO:0000313" key="2">
    <source>
        <dbReference type="EMBL" id="MPM71212.1"/>
    </source>
</evidence>
<organism evidence="2">
    <name type="scientific">bioreactor metagenome</name>
    <dbReference type="NCBI Taxonomy" id="1076179"/>
    <lineage>
        <taxon>unclassified sequences</taxon>
        <taxon>metagenomes</taxon>
        <taxon>ecological metagenomes</taxon>
    </lineage>
</organism>
<dbReference type="EMBL" id="VSSQ01023963">
    <property type="protein sequence ID" value="MPM71212.1"/>
    <property type="molecule type" value="Genomic_DNA"/>
</dbReference>
<feature type="region of interest" description="Disordered" evidence="1">
    <location>
        <begin position="1"/>
        <end position="34"/>
    </location>
</feature>
<evidence type="ECO:0000256" key="1">
    <source>
        <dbReference type="SAM" id="MobiDB-lite"/>
    </source>
</evidence>
<proteinExistence type="predicted"/>
<name>A0A645C0S9_9ZZZZ</name>
<gene>
    <name evidence="2" type="ORF">SDC9_118175</name>
</gene>
<protein>
    <submittedName>
        <fullName evidence="2">Uncharacterized protein</fullName>
    </submittedName>
</protein>
<accession>A0A645C0S9</accession>
<feature type="compositionally biased region" description="Basic residues" evidence="1">
    <location>
        <begin position="1"/>
        <end position="12"/>
    </location>
</feature>
<sequence>MKLPFPHRHKAFTLRPGGQDLQSGGPANKAVRQRHTRLKRPAVRFLQTPVHSGIVHLVNVVFGGKQAVGNLPVVRQE</sequence>
<comment type="caution">
    <text evidence="2">The sequence shown here is derived from an EMBL/GenBank/DDBJ whole genome shotgun (WGS) entry which is preliminary data.</text>
</comment>